<comment type="similarity">
    <text evidence="12">Belongs to the amiloride-sensitive sodium channel (TC 1.A.6) family.</text>
</comment>
<evidence type="ECO:0000256" key="2">
    <source>
        <dbReference type="ARBA" id="ARBA00022448"/>
    </source>
</evidence>
<keyword evidence="5 14" id="KW-1133">Transmembrane helix</keyword>
<feature type="compositionally biased region" description="Acidic residues" evidence="13">
    <location>
        <begin position="600"/>
        <end position="610"/>
    </location>
</feature>
<dbReference type="AlphaFoldDB" id="A0A8J1TW69"/>
<keyword evidence="8 14" id="KW-0472">Membrane</keyword>
<dbReference type="PRINTS" id="PR01078">
    <property type="entry name" value="AMINACHANNEL"/>
</dbReference>
<evidence type="ECO:0000256" key="9">
    <source>
        <dbReference type="ARBA" id="ARBA00023180"/>
    </source>
</evidence>
<keyword evidence="3 12" id="KW-0894">Sodium channel</keyword>
<proteinExistence type="inferred from homology"/>
<keyword evidence="4 12" id="KW-0812">Transmembrane</keyword>
<evidence type="ECO:0000256" key="7">
    <source>
        <dbReference type="ARBA" id="ARBA00023065"/>
    </source>
</evidence>
<accession>A0A8J1TW69</accession>
<dbReference type="Gene3D" id="1.10.287.770">
    <property type="entry name" value="YojJ-like"/>
    <property type="match status" value="1"/>
</dbReference>
<keyword evidence="6" id="KW-0915">Sodium</keyword>
<gene>
    <name evidence="15" type="ORF">OFUS_LOCUS20629</name>
</gene>
<evidence type="ECO:0000256" key="3">
    <source>
        <dbReference type="ARBA" id="ARBA00022461"/>
    </source>
</evidence>
<feature type="compositionally biased region" description="Polar residues" evidence="13">
    <location>
        <begin position="227"/>
        <end position="241"/>
    </location>
</feature>
<dbReference type="GO" id="GO:0005886">
    <property type="term" value="C:plasma membrane"/>
    <property type="evidence" value="ECO:0007669"/>
    <property type="project" value="TreeGrafter"/>
</dbReference>
<dbReference type="Pfam" id="PF00858">
    <property type="entry name" value="ASC"/>
    <property type="match status" value="2"/>
</dbReference>
<evidence type="ECO:0000256" key="13">
    <source>
        <dbReference type="SAM" id="MobiDB-lite"/>
    </source>
</evidence>
<evidence type="ECO:0000256" key="12">
    <source>
        <dbReference type="RuleBase" id="RU000679"/>
    </source>
</evidence>
<dbReference type="PANTHER" id="PTHR11690">
    <property type="entry name" value="AMILORIDE-SENSITIVE SODIUM CHANNEL-RELATED"/>
    <property type="match status" value="1"/>
</dbReference>
<organism evidence="15 16">
    <name type="scientific">Owenia fusiformis</name>
    <name type="common">Polychaete worm</name>
    <dbReference type="NCBI Taxonomy" id="6347"/>
    <lineage>
        <taxon>Eukaryota</taxon>
        <taxon>Metazoa</taxon>
        <taxon>Spiralia</taxon>
        <taxon>Lophotrochozoa</taxon>
        <taxon>Annelida</taxon>
        <taxon>Polychaeta</taxon>
        <taxon>Sedentaria</taxon>
        <taxon>Canalipalpata</taxon>
        <taxon>Sabellida</taxon>
        <taxon>Oweniida</taxon>
        <taxon>Oweniidae</taxon>
        <taxon>Owenia</taxon>
    </lineage>
</organism>
<feature type="compositionally biased region" description="Low complexity" evidence="13">
    <location>
        <begin position="206"/>
        <end position="226"/>
    </location>
</feature>
<keyword evidence="2 12" id="KW-0813">Transport</keyword>
<evidence type="ECO:0000256" key="5">
    <source>
        <dbReference type="ARBA" id="ARBA00022989"/>
    </source>
</evidence>
<feature type="compositionally biased region" description="Low complexity" evidence="13">
    <location>
        <begin position="583"/>
        <end position="599"/>
    </location>
</feature>
<evidence type="ECO:0000256" key="4">
    <source>
        <dbReference type="ARBA" id="ARBA00022692"/>
    </source>
</evidence>
<dbReference type="Gene3D" id="2.60.470.10">
    <property type="entry name" value="Acid-sensing ion channels like domains"/>
    <property type="match status" value="1"/>
</dbReference>
<dbReference type="FunFam" id="1.10.287.770:FF:000001">
    <property type="entry name" value="Acid-sensing ion channel subunit 1"/>
    <property type="match status" value="1"/>
</dbReference>
<keyword evidence="9" id="KW-0325">Glycoprotein</keyword>
<feature type="region of interest" description="Disordered" evidence="13">
    <location>
        <begin position="178"/>
        <end position="343"/>
    </location>
</feature>
<evidence type="ECO:0000313" key="16">
    <source>
        <dbReference type="Proteomes" id="UP000749559"/>
    </source>
</evidence>
<reference evidence="15" key="1">
    <citation type="submission" date="2022-03" db="EMBL/GenBank/DDBJ databases">
        <authorList>
            <person name="Martin C."/>
        </authorList>
    </citation>
    <scope>NUCLEOTIDE SEQUENCE</scope>
</reference>
<name>A0A8J1TW69_OWEFU</name>
<feature type="compositionally biased region" description="Acidic residues" evidence="13">
    <location>
        <begin position="184"/>
        <end position="194"/>
    </location>
</feature>
<dbReference type="PROSITE" id="PS01206">
    <property type="entry name" value="ASC"/>
    <property type="match status" value="1"/>
</dbReference>
<protein>
    <submittedName>
        <fullName evidence="15">Uncharacterized protein</fullName>
    </submittedName>
</protein>
<keyword evidence="11 12" id="KW-0407">Ion channel</keyword>
<dbReference type="EMBL" id="CAIIXF020000010">
    <property type="protein sequence ID" value="CAH1796191.1"/>
    <property type="molecule type" value="Genomic_DNA"/>
</dbReference>
<evidence type="ECO:0000256" key="8">
    <source>
        <dbReference type="ARBA" id="ARBA00023136"/>
    </source>
</evidence>
<keyword evidence="16" id="KW-1185">Reference proteome</keyword>
<comment type="subcellular location">
    <subcellularLocation>
        <location evidence="1">Membrane</location>
        <topology evidence="1">Multi-pass membrane protein</topology>
    </subcellularLocation>
</comment>
<evidence type="ECO:0000256" key="14">
    <source>
        <dbReference type="SAM" id="Phobius"/>
    </source>
</evidence>
<evidence type="ECO:0000256" key="1">
    <source>
        <dbReference type="ARBA" id="ARBA00004141"/>
    </source>
</evidence>
<evidence type="ECO:0000256" key="6">
    <source>
        <dbReference type="ARBA" id="ARBA00023053"/>
    </source>
</evidence>
<dbReference type="PANTHER" id="PTHR11690:SF248">
    <property type="entry name" value="PICKPOCKET 17, ISOFORM A"/>
    <property type="match status" value="1"/>
</dbReference>
<feature type="compositionally biased region" description="Acidic residues" evidence="13">
    <location>
        <begin position="286"/>
        <end position="313"/>
    </location>
</feature>
<dbReference type="GO" id="GO:0015280">
    <property type="term" value="F:ligand-gated sodium channel activity"/>
    <property type="evidence" value="ECO:0007669"/>
    <property type="project" value="TreeGrafter"/>
</dbReference>
<dbReference type="InterPro" id="IPR020903">
    <property type="entry name" value="ENaC_CS"/>
</dbReference>
<evidence type="ECO:0000313" key="15">
    <source>
        <dbReference type="EMBL" id="CAH1796191.1"/>
    </source>
</evidence>
<evidence type="ECO:0000256" key="11">
    <source>
        <dbReference type="ARBA" id="ARBA00023303"/>
    </source>
</evidence>
<keyword evidence="7 12" id="KW-0406">Ion transport</keyword>
<dbReference type="InterPro" id="IPR001873">
    <property type="entry name" value="ENaC"/>
</dbReference>
<dbReference type="OrthoDB" id="6021021at2759"/>
<dbReference type="Proteomes" id="UP000749559">
    <property type="component" value="Unassembled WGS sequence"/>
</dbReference>
<comment type="caution">
    <text evidence="15">The sequence shown here is derived from an EMBL/GenBank/DDBJ whole genome shotgun (WGS) entry which is preliminary data.</text>
</comment>
<keyword evidence="10 12" id="KW-0739">Sodium transport</keyword>
<feature type="transmembrane region" description="Helical" evidence="14">
    <location>
        <begin position="90"/>
        <end position="107"/>
    </location>
</feature>
<sequence>MSLDTPVTSRRSKLGVSLINIGYQNERTPELDARSFNSSIAFGSKNTLMSDDDEEKDEKSMKYKLEEFCTESSVNAITRAYKTKSKLRRYTWLTMFLFSVTLVFAQSRTLVTKYFTYPSEVKLDMIYEPELELPSVTICNLNPIRRSKLFHNEKFEMFATNSDTDEEDELYKSYKNKLNVNNYEEPDEENDDVENGSFLNDETQDGTEQTEAQDTTTTTQDLTTETVLSNDANEETVNNPGESFDEPGETNNNPVEFNDGPGEPFGYPVGPNAYPGESFDPAEPSEYPEETIDDPEETIDDPEESIDDPEESIDYPSEGTATTDAPTLSWEEEEEEEEEEDDFNKWTYLANQGSSFYSQENSRHKEATKMMQMISEADEETMGEIGHQLEDMLIECSWAGYQCSPQNFTRLQNDYYGNCFTFNAGDMGNAYNLSWTNETTEPLTVSKGGPLYGLTLELFIEQHEYVGDLSPGAGMRVVVHSVSQMPFPEDEGFDIAPGYATSVGLKKTKITRLPSPHGTCDPDLDATTLYSDKYGVEYSKEACMKSCYQKNVIDVCGCAVHEVPKPDNVPMCTSVSDSITTNTTNTTTAAPTTISSNTTTDDDNSGEDHDEMGPSPNEQCMMSVEAAYKKNELGCGEECPLRCLDYTYDMLISNAEWPSMDYSRKLTRKMMQSSSSMKGVTGNMKANLVKLEVYFQEMSVEHIEQQKSYEIENLLSDLGGQLGLWLGLSAITACEFIEFVIDVIKLIITKCSSKRNERSTTPIEPFKS</sequence>
<feature type="compositionally biased region" description="Acidic residues" evidence="13">
    <location>
        <begin position="330"/>
        <end position="342"/>
    </location>
</feature>
<feature type="region of interest" description="Disordered" evidence="13">
    <location>
        <begin position="583"/>
        <end position="615"/>
    </location>
</feature>
<evidence type="ECO:0000256" key="10">
    <source>
        <dbReference type="ARBA" id="ARBA00023201"/>
    </source>
</evidence>